<dbReference type="PANTHER" id="PTHR30154">
    <property type="entry name" value="LEUCINE-RESPONSIVE REGULATORY PROTEIN"/>
    <property type="match status" value="1"/>
</dbReference>
<dbReference type="GO" id="GO:0005829">
    <property type="term" value="C:cytosol"/>
    <property type="evidence" value="ECO:0007669"/>
    <property type="project" value="TreeGrafter"/>
</dbReference>
<dbReference type="GO" id="GO:0006355">
    <property type="term" value="P:regulation of DNA-templated transcription"/>
    <property type="evidence" value="ECO:0007669"/>
    <property type="project" value="UniProtKB-ARBA"/>
</dbReference>
<dbReference type="Proteomes" id="UP000184212">
    <property type="component" value="Unassembled WGS sequence"/>
</dbReference>
<dbReference type="Pfam" id="PF13404">
    <property type="entry name" value="HTH_AsnC-type"/>
    <property type="match status" value="1"/>
</dbReference>
<evidence type="ECO:0000259" key="4">
    <source>
        <dbReference type="PROSITE" id="PS50956"/>
    </source>
</evidence>
<dbReference type="SUPFAM" id="SSF54909">
    <property type="entry name" value="Dimeric alpha+beta barrel"/>
    <property type="match status" value="1"/>
</dbReference>
<accession>A0A1M5SE27</accession>
<evidence type="ECO:0000256" key="2">
    <source>
        <dbReference type="ARBA" id="ARBA00023125"/>
    </source>
</evidence>
<evidence type="ECO:0000313" key="6">
    <source>
        <dbReference type="Proteomes" id="UP000184212"/>
    </source>
</evidence>
<dbReference type="InterPro" id="IPR036390">
    <property type="entry name" value="WH_DNA-bd_sf"/>
</dbReference>
<dbReference type="InterPro" id="IPR036388">
    <property type="entry name" value="WH-like_DNA-bd_sf"/>
</dbReference>
<proteinExistence type="predicted"/>
<protein>
    <submittedName>
        <fullName evidence="5">Transcriptional regulator, AsnC family</fullName>
    </submittedName>
</protein>
<dbReference type="Gene3D" id="1.10.10.10">
    <property type="entry name" value="Winged helix-like DNA-binding domain superfamily/Winged helix DNA-binding domain"/>
    <property type="match status" value="1"/>
</dbReference>
<dbReference type="PRINTS" id="PR00033">
    <property type="entry name" value="HTHASNC"/>
</dbReference>
<dbReference type="GO" id="GO:0043565">
    <property type="term" value="F:sequence-specific DNA binding"/>
    <property type="evidence" value="ECO:0007669"/>
    <property type="project" value="InterPro"/>
</dbReference>
<dbReference type="InterPro" id="IPR011991">
    <property type="entry name" value="ArsR-like_HTH"/>
</dbReference>
<dbReference type="PROSITE" id="PS50956">
    <property type="entry name" value="HTH_ASNC_2"/>
    <property type="match status" value="1"/>
</dbReference>
<dbReference type="RefSeq" id="WP_073137082.1">
    <property type="nucleotide sequence ID" value="NZ_FQWQ01000002.1"/>
</dbReference>
<dbReference type="SUPFAM" id="SSF46785">
    <property type="entry name" value="Winged helix' DNA-binding domain"/>
    <property type="match status" value="1"/>
</dbReference>
<evidence type="ECO:0000313" key="5">
    <source>
        <dbReference type="EMBL" id="SHH36721.1"/>
    </source>
</evidence>
<evidence type="ECO:0000256" key="3">
    <source>
        <dbReference type="ARBA" id="ARBA00023163"/>
    </source>
</evidence>
<keyword evidence="2" id="KW-0238">DNA-binding</keyword>
<dbReference type="InterPro" id="IPR000485">
    <property type="entry name" value="AsnC-type_HTH_dom"/>
</dbReference>
<dbReference type="GO" id="GO:0043200">
    <property type="term" value="P:response to amino acid"/>
    <property type="evidence" value="ECO:0007669"/>
    <property type="project" value="TreeGrafter"/>
</dbReference>
<dbReference type="SMART" id="SM00344">
    <property type="entry name" value="HTH_ASNC"/>
    <property type="match status" value="1"/>
</dbReference>
<keyword evidence="6" id="KW-1185">Reference proteome</keyword>
<dbReference type="Gene3D" id="3.30.70.920">
    <property type="match status" value="1"/>
</dbReference>
<dbReference type="PANTHER" id="PTHR30154:SF34">
    <property type="entry name" value="TRANSCRIPTIONAL REGULATOR AZLB"/>
    <property type="match status" value="1"/>
</dbReference>
<keyword evidence="3" id="KW-0804">Transcription</keyword>
<feature type="domain" description="HTH asnC-type" evidence="4">
    <location>
        <begin position="4"/>
        <end position="65"/>
    </location>
</feature>
<evidence type="ECO:0000256" key="1">
    <source>
        <dbReference type="ARBA" id="ARBA00023015"/>
    </source>
</evidence>
<keyword evidence="1" id="KW-0805">Transcription regulation</keyword>
<gene>
    <name evidence="5" type="ORF">SAMN04488109_3883</name>
</gene>
<dbReference type="AlphaFoldDB" id="A0A1M5SE27"/>
<sequence length="153" mass="17486">MQPLDEFDKKLLRLLQRNNKTTADELGEAVGLSPSAVQRRLKRLRDEKVIEADVSIISPQVAGIGITCVVDIVLQDGNSRALEKFKTTMRKCPEVMQCYFVTGTYDFVILVNAKDMQHYEAFSKKWLMDNNNVKHFYTHVVMDKVKVGYSVDV</sequence>
<name>A0A1M5SE27_9BACT</name>
<reference evidence="5 6" key="1">
    <citation type="submission" date="2016-11" db="EMBL/GenBank/DDBJ databases">
        <authorList>
            <person name="Jaros S."/>
            <person name="Januszkiewicz K."/>
            <person name="Wedrychowicz H."/>
        </authorList>
    </citation>
    <scope>NUCLEOTIDE SEQUENCE [LARGE SCALE GENOMIC DNA]</scope>
    <source>
        <strain evidence="5 6">DSM 24574</strain>
    </source>
</reference>
<dbReference type="OrthoDB" id="9800326at2"/>
<dbReference type="InterPro" id="IPR019888">
    <property type="entry name" value="Tscrpt_reg_AsnC-like"/>
</dbReference>
<dbReference type="STRING" id="947013.SAMN04488109_3883"/>
<organism evidence="5 6">
    <name type="scientific">Chryseolinea serpens</name>
    <dbReference type="NCBI Taxonomy" id="947013"/>
    <lineage>
        <taxon>Bacteria</taxon>
        <taxon>Pseudomonadati</taxon>
        <taxon>Bacteroidota</taxon>
        <taxon>Cytophagia</taxon>
        <taxon>Cytophagales</taxon>
        <taxon>Fulvivirgaceae</taxon>
        <taxon>Chryseolinea</taxon>
    </lineage>
</organism>
<dbReference type="Pfam" id="PF01037">
    <property type="entry name" value="AsnC_trans_reg"/>
    <property type="match status" value="1"/>
</dbReference>
<dbReference type="InterPro" id="IPR019887">
    <property type="entry name" value="Tscrpt_reg_AsnC/Lrp_C"/>
</dbReference>
<dbReference type="CDD" id="cd00090">
    <property type="entry name" value="HTH_ARSR"/>
    <property type="match status" value="1"/>
</dbReference>
<dbReference type="EMBL" id="FQWQ01000002">
    <property type="protein sequence ID" value="SHH36721.1"/>
    <property type="molecule type" value="Genomic_DNA"/>
</dbReference>
<dbReference type="InterPro" id="IPR011008">
    <property type="entry name" value="Dimeric_a/b-barrel"/>
</dbReference>